<evidence type="ECO:0000256" key="1">
    <source>
        <dbReference type="SAM" id="MobiDB-lite"/>
    </source>
</evidence>
<feature type="compositionally biased region" description="Basic and acidic residues" evidence="1">
    <location>
        <begin position="172"/>
        <end position="192"/>
    </location>
</feature>
<protein>
    <submittedName>
        <fullName evidence="2">Uncharacterized protein</fullName>
    </submittedName>
</protein>
<dbReference type="EMBL" id="CP144541">
    <property type="protein sequence ID" value="WVW80963.1"/>
    <property type="molecule type" value="Genomic_DNA"/>
</dbReference>
<gene>
    <name evidence="2" type="ORF">I302_01650</name>
    <name evidence="3" type="ORF">I302_102954</name>
</gene>
<reference evidence="3" key="4">
    <citation type="submission" date="2024-02" db="EMBL/GenBank/DDBJ databases">
        <title>Comparative genomics of Cryptococcus and Kwoniella reveals pathogenesis evolution and contrasting modes of karyotype evolution via chromosome fusion or intercentromeric recombination.</title>
        <authorList>
            <person name="Coelho M.A."/>
            <person name="David-Palma M."/>
            <person name="Shea T."/>
            <person name="Bowers K."/>
            <person name="McGinley-Smith S."/>
            <person name="Mohammad A.W."/>
            <person name="Gnirke A."/>
            <person name="Yurkov A.M."/>
            <person name="Nowrousian M."/>
            <person name="Sun S."/>
            <person name="Cuomo C.A."/>
            <person name="Heitman J."/>
        </authorList>
    </citation>
    <scope>NUCLEOTIDE SEQUENCE</scope>
    <source>
        <strain evidence="3">CBS 10118</strain>
    </source>
</reference>
<dbReference type="RefSeq" id="XP_019051201.1">
    <property type="nucleotide sequence ID" value="XM_019188323.1"/>
</dbReference>
<reference evidence="2" key="3">
    <citation type="submission" date="2014-01" db="EMBL/GenBank/DDBJ databases">
        <title>Evolution of pathogenesis and genome organization in the Tremellales.</title>
        <authorList>
            <person name="Cuomo C."/>
            <person name="Litvintseva A."/>
            <person name="Heitman J."/>
            <person name="Chen Y."/>
            <person name="Sun S."/>
            <person name="Springer D."/>
            <person name="Dromer F."/>
            <person name="Young S."/>
            <person name="Zeng Q."/>
            <person name="Chapman S."/>
            <person name="Gujja S."/>
            <person name="Saif S."/>
            <person name="Birren B."/>
        </authorList>
    </citation>
    <scope>NUCLEOTIDE SEQUENCE</scope>
    <source>
        <strain evidence="2">CBS 10118</strain>
    </source>
</reference>
<reference evidence="2" key="1">
    <citation type="submission" date="2013-07" db="EMBL/GenBank/DDBJ databases">
        <title>The Genome Sequence of Cryptococcus bestiolae CBS10118.</title>
        <authorList>
            <consortium name="The Broad Institute Genome Sequencing Platform"/>
            <person name="Cuomo C."/>
            <person name="Litvintseva A."/>
            <person name="Chen Y."/>
            <person name="Heitman J."/>
            <person name="Sun S."/>
            <person name="Springer D."/>
            <person name="Dromer F."/>
            <person name="Young S.K."/>
            <person name="Zeng Q."/>
            <person name="Gargeya S."/>
            <person name="Fitzgerald M."/>
            <person name="Abouelleil A."/>
            <person name="Alvarado L."/>
            <person name="Berlin A.M."/>
            <person name="Chapman S.B."/>
            <person name="Dewar J."/>
            <person name="Goldberg J."/>
            <person name="Griggs A."/>
            <person name="Gujja S."/>
            <person name="Hansen M."/>
            <person name="Howarth C."/>
            <person name="Imamovic A."/>
            <person name="Larimer J."/>
            <person name="McCowan C."/>
            <person name="Murphy C."/>
            <person name="Pearson M."/>
            <person name="Priest M."/>
            <person name="Roberts A."/>
            <person name="Saif S."/>
            <person name="Shea T."/>
            <person name="Sykes S."/>
            <person name="Wortman J."/>
            <person name="Nusbaum C."/>
            <person name="Birren B."/>
        </authorList>
    </citation>
    <scope>NUCLEOTIDE SEQUENCE [LARGE SCALE GENOMIC DNA]</scope>
    <source>
        <strain evidence="2">CBS 10118</strain>
    </source>
</reference>
<proteinExistence type="predicted"/>
<dbReference type="VEuPathDB" id="FungiDB:I302_01650"/>
<dbReference type="Proteomes" id="UP000092730">
    <property type="component" value="Chromosome 1"/>
</dbReference>
<keyword evidence="4" id="KW-1185">Reference proteome</keyword>
<feature type="region of interest" description="Disordered" evidence="1">
    <location>
        <begin position="31"/>
        <end position="80"/>
    </location>
</feature>
<feature type="compositionally biased region" description="Pro residues" evidence="1">
    <location>
        <begin position="38"/>
        <end position="56"/>
    </location>
</feature>
<dbReference type="OrthoDB" id="10599958at2759"/>
<accession>A0A1B9GGQ4</accession>
<dbReference type="KEGG" id="kbi:30206049"/>
<dbReference type="EMBL" id="KI894018">
    <property type="protein sequence ID" value="OCF30131.1"/>
    <property type="molecule type" value="Genomic_DNA"/>
</dbReference>
<dbReference type="AlphaFoldDB" id="A0A1B9GGQ4"/>
<evidence type="ECO:0000313" key="3">
    <source>
        <dbReference type="EMBL" id="WVW80963.1"/>
    </source>
</evidence>
<evidence type="ECO:0000313" key="4">
    <source>
        <dbReference type="Proteomes" id="UP000092730"/>
    </source>
</evidence>
<sequence>MASSDTTPTPFHFHHQGRELNLIPGEPLLYYALNKTPSPGPPYPKPPKGDSPPPTSPDEEPDWLDPPDFTNPKGYIDDEGKGHGSIDYGWALEGIPTFNGERERNLSEESRALVQAVLKVNEGLGVVNFGSSGIWAGLMGVINTDCPCFPHVCGGEGKGDIKTSSSGQEADSEARLGLDVVRPVKDPGEEQE</sequence>
<dbReference type="GeneID" id="30206049"/>
<reference evidence="3" key="2">
    <citation type="submission" date="2013-07" db="EMBL/GenBank/DDBJ databases">
        <authorList>
            <consortium name="The Broad Institute Genome Sequencing Platform"/>
            <person name="Cuomo C."/>
            <person name="Litvintseva A."/>
            <person name="Chen Y."/>
            <person name="Heitman J."/>
            <person name="Sun S."/>
            <person name="Springer D."/>
            <person name="Dromer F."/>
            <person name="Young S.K."/>
            <person name="Zeng Q."/>
            <person name="Gargeya S."/>
            <person name="Fitzgerald M."/>
            <person name="Abouelleil A."/>
            <person name="Alvarado L."/>
            <person name="Berlin A.M."/>
            <person name="Chapman S.B."/>
            <person name="Dewar J."/>
            <person name="Goldberg J."/>
            <person name="Griggs A."/>
            <person name="Gujja S."/>
            <person name="Hansen M."/>
            <person name="Howarth C."/>
            <person name="Imamovic A."/>
            <person name="Larimer J."/>
            <person name="McCowan C."/>
            <person name="Murphy C."/>
            <person name="Pearson M."/>
            <person name="Priest M."/>
            <person name="Roberts A."/>
            <person name="Saif S."/>
            <person name="Shea T."/>
            <person name="Sykes S."/>
            <person name="Wortman J."/>
            <person name="Nusbaum C."/>
            <person name="Birren B."/>
        </authorList>
    </citation>
    <scope>NUCLEOTIDE SEQUENCE</scope>
    <source>
        <strain evidence="3">CBS 10118</strain>
    </source>
</reference>
<name>A0A1B9GGQ4_9TREE</name>
<organism evidence="2">
    <name type="scientific">Kwoniella bestiolae CBS 10118</name>
    <dbReference type="NCBI Taxonomy" id="1296100"/>
    <lineage>
        <taxon>Eukaryota</taxon>
        <taxon>Fungi</taxon>
        <taxon>Dikarya</taxon>
        <taxon>Basidiomycota</taxon>
        <taxon>Agaricomycotina</taxon>
        <taxon>Tremellomycetes</taxon>
        <taxon>Tremellales</taxon>
        <taxon>Cryptococcaceae</taxon>
        <taxon>Kwoniella</taxon>
    </lineage>
</organism>
<evidence type="ECO:0000313" key="2">
    <source>
        <dbReference type="EMBL" id="OCF30131.1"/>
    </source>
</evidence>
<feature type="region of interest" description="Disordered" evidence="1">
    <location>
        <begin position="158"/>
        <end position="192"/>
    </location>
</feature>